<accession>A0ABQ8HUK5</accession>
<evidence type="ECO:0000313" key="4">
    <source>
        <dbReference type="Proteomes" id="UP000827721"/>
    </source>
</evidence>
<evidence type="ECO:0000256" key="2">
    <source>
        <dbReference type="ARBA" id="ARBA00022676"/>
    </source>
</evidence>
<dbReference type="EMBL" id="JAFEMO010000007">
    <property type="protein sequence ID" value="KAH7568020.1"/>
    <property type="molecule type" value="Genomic_DNA"/>
</dbReference>
<dbReference type="Gene3D" id="3.40.50.2000">
    <property type="entry name" value="Glycogen Phosphorylase B"/>
    <property type="match status" value="2"/>
</dbReference>
<sequence>MEATDQASKASCIVIHTFQSLEIQVLDALSSMFLQEEVPTRGRDQQTNCRYACTEWGFGVEVRGEYDDGYVKRNEIEKVVRELMEGEKGHEMRNKAMDWKKMAEETTDTDGPSSINLKKLVVDNKPLVLHGRTVIFLQIIPIGKLGRKLRHPLPRLILEVPLKESSEVLASDEVANLES</sequence>
<keyword evidence="4" id="KW-1185">Reference proteome</keyword>
<dbReference type="PANTHER" id="PTHR11926:SF774">
    <property type="entry name" value="UDP-GLYCOSYLTRANSFERASE 85A1-RELATED"/>
    <property type="match status" value="1"/>
</dbReference>
<reference evidence="3 4" key="1">
    <citation type="submission" date="2021-02" db="EMBL/GenBank/DDBJ databases">
        <title>Plant Genome Project.</title>
        <authorList>
            <person name="Zhang R.-G."/>
        </authorList>
    </citation>
    <scope>NUCLEOTIDE SEQUENCE [LARGE SCALE GENOMIC DNA]</scope>
    <source>
        <tissue evidence="3">Leaves</tissue>
    </source>
</reference>
<gene>
    <name evidence="3" type="ORF">JRO89_XS07G0215400</name>
</gene>
<dbReference type="Proteomes" id="UP000827721">
    <property type="component" value="Unassembled WGS sequence"/>
</dbReference>
<protein>
    <submittedName>
        <fullName evidence="3">Uncharacterized protein</fullName>
    </submittedName>
</protein>
<comment type="similarity">
    <text evidence="1">Belongs to the UDP-glycosyltransferase family.</text>
</comment>
<keyword evidence="2" id="KW-0328">Glycosyltransferase</keyword>
<evidence type="ECO:0000256" key="1">
    <source>
        <dbReference type="ARBA" id="ARBA00009995"/>
    </source>
</evidence>
<proteinExistence type="inferred from homology"/>
<dbReference type="PANTHER" id="PTHR11926">
    <property type="entry name" value="GLUCOSYL/GLUCURONOSYL TRANSFERASES"/>
    <property type="match status" value="1"/>
</dbReference>
<evidence type="ECO:0000313" key="3">
    <source>
        <dbReference type="EMBL" id="KAH7568020.1"/>
    </source>
</evidence>
<organism evidence="3 4">
    <name type="scientific">Xanthoceras sorbifolium</name>
    <dbReference type="NCBI Taxonomy" id="99658"/>
    <lineage>
        <taxon>Eukaryota</taxon>
        <taxon>Viridiplantae</taxon>
        <taxon>Streptophyta</taxon>
        <taxon>Embryophyta</taxon>
        <taxon>Tracheophyta</taxon>
        <taxon>Spermatophyta</taxon>
        <taxon>Magnoliopsida</taxon>
        <taxon>eudicotyledons</taxon>
        <taxon>Gunneridae</taxon>
        <taxon>Pentapetalae</taxon>
        <taxon>rosids</taxon>
        <taxon>malvids</taxon>
        <taxon>Sapindales</taxon>
        <taxon>Sapindaceae</taxon>
        <taxon>Xanthoceroideae</taxon>
        <taxon>Xanthoceras</taxon>
    </lineage>
</organism>
<name>A0ABQ8HUK5_9ROSI</name>
<keyword evidence="2" id="KW-0808">Transferase</keyword>
<comment type="caution">
    <text evidence="3">The sequence shown here is derived from an EMBL/GenBank/DDBJ whole genome shotgun (WGS) entry which is preliminary data.</text>
</comment>
<dbReference type="SUPFAM" id="SSF53756">
    <property type="entry name" value="UDP-Glycosyltransferase/glycogen phosphorylase"/>
    <property type="match status" value="1"/>
</dbReference>